<name>A0ABQ5JPS6_9LACO</name>
<dbReference type="InterPro" id="IPR000551">
    <property type="entry name" value="MerR-type_HTH_dom"/>
</dbReference>
<evidence type="ECO:0000256" key="3">
    <source>
        <dbReference type="ARBA" id="ARBA00023125"/>
    </source>
</evidence>
<sequence>MNRPSLRESNSGHIFSTEKLIFGIGEISRMTGVSTRQLRYWETKGYINSKDRQDEQQQRVYGYATFLKVSGIKTMLDEGYTLAAASAQTDALIQEGLTLRNFVLDAYHGLEEINGRMMLDLGDFDDAGQLRLYAYVEDHHVHYQQVLVSKDRRQ</sequence>
<protein>
    <submittedName>
        <fullName evidence="6">MerR family transcriptional regulator</fullName>
    </submittedName>
</protein>
<proteinExistence type="predicted"/>
<evidence type="ECO:0000256" key="1">
    <source>
        <dbReference type="ARBA" id="ARBA00022491"/>
    </source>
</evidence>
<evidence type="ECO:0000313" key="6">
    <source>
        <dbReference type="EMBL" id="GKT06579.1"/>
    </source>
</evidence>
<evidence type="ECO:0000259" key="5">
    <source>
        <dbReference type="PROSITE" id="PS50937"/>
    </source>
</evidence>
<dbReference type="PANTHER" id="PTHR30204:SF69">
    <property type="entry name" value="MERR-FAMILY TRANSCRIPTIONAL REGULATOR"/>
    <property type="match status" value="1"/>
</dbReference>
<keyword evidence="1" id="KW-0678">Repressor</keyword>
<reference evidence="6 7" key="1">
    <citation type="submission" date="2022-03" db="EMBL/GenBank/DDBJ databases">
        <title>Draft genome sequence of Furfurilactobacillus curtus JCM 31185.</title>
        <authorList>
            <person name="Suzuki S."/>
            <person name="Endo A."/>
            <person name="Kajikawa A."/>
        </authorList>
    </citation>
    <scope>NUCLEOTIDE SEQUENCE [LARGE SCALE GENOMIC DNA]</scope>
    <source>
        <strain evidence="6 7">JCM 31185</strain>
    </source>
</reference>
<evidence type="ECO:0000313" key="7">
    <source>
        <dbReference type="Proteomes" id="UP001628078"/>
    </source>
</evidence>
<dbReference type="InterPro" id="IPR009061">
    <property type="entry name" value="DNA-bd_dom_put_sf"/>
</dbReference>
<dbReference type="SMART" id="SM00422">
    <property type="entry name" value="HTH_MERR"/>
    <property type="match status" value="1"/>
</dbReference>
<gene>
    <name evidence="6" type="ORF">JCM31185_18660</name>
</gene>
<dbReference type="PROSITE" id="PS50937">
    <property type="entry name" value="HTH_MERR_2"/>
    <property type="match status" value="1"/>
</dbReference>
<dbReference type="Gene3D" id="1.10.1660.10">
    <property type="match status" value="1"/>
</dbReference>
<feature type="domain" description="HTH merR-type" evidence="5">
    <location>
        <begin position="24"/>
        <end position="91"/>
    </location>
</feature>
<dbReference type="RefSeq" id="WP_407884842.1">
    <property type="nucleotide sequence ID" value="NZ_BQXO01000007.1"/>
</dbReference>
<keyword evidence="4" id="KW-0804">Transcription</keyword>
<evidence type="ECO:0000256" key="2">
    <source>
        <dbReference type="ARBA" id="ARBA00023015"/>
    </source>
</evidence>
<dbReference type="PANTHER" id="PTHR30204">
    <property type="entry name" value="REDOX-CYCLING DRUG-SENSING TRANSCRIPTIONAL ACTIVATOR SOXR"/>
    <property type="match status" value="1"/>
</dbReference>
<dbReference type="Pfam" id="PF13411">
    <property type="entry name" value="MerR_1"/>
    <property type="match status" value="1"/>
</dbReference>
<evidence type="ECO:0000256" key="4">
    <source>
        <dbReference type="ARBA" id="ARBA00023163"/>
    </source>
</evidence>
<dbReference type="SUPFAM" id="SSF46955">
    <property type="entry name" value="Putative DNA-binding domain"/>
    <property type="match status" value="1"/>
</dbReference>
<accession>A0ABQ5JPS6</accession>
<dbReference type="InterPro" id="IPR047057">
    <property type="entry name" value="MerR_fam"/>
</dbReference>
<dbReference type="Proteomes" id="UP001628078">
    <property type="component" value="Unassembled WGS sequence"/>
</dbReference>
<dbReference type="CDD" id="cd01105">
    <property type="entry name" value="HTH_GlnR-like"/>
    <property type="match status" value="1"/>
</dbReference>
<dbReference type="EMBL" id="BQXO01000007">
    <property type="protein sequence ID" value="GKT06579.1"/>
    <property type="molecule type" value="Genomic_DNA"/>
</dbReference>
<organism evidence="6 7">
    <name type="scientific">Furfurilactobacillus curtus</name>
    <dbReference type="NCBI Taxonomy" id="1746200"/>
    <lineage>
        <taxon>Bacteria</taxon>
        <taxon>Bacillati</taxon>
        <taxon>Bacillota</taxon>
        <taxon>Bacilli</taxon>
        <taxon>Lactobacillales</taxon>
        <taxon>Lactobacillaceae</taxon>
        <taxon>Furfurilactobacillus</taxon>
    </lineage>
</organism>
<keyword evidence="7" id="KW-1185">Reference proteome</keyword>
<keyword evidence="3" id="KW-0238">DNA-binding</keyword>
<comment type="caution">
    <text evidence="6">The sequence shown here is derived from an EMBL/GenBank/DDBJ whole genome shotgun (WGS) entry which is preliminary data.</text>
</comment>
<keyword evidence="2" id="KW-0805">Transcription regulation</keyword>